<keyword evidence="3" id="KW-1185">Reference proteome</keyword>
<name>A0AAE5BUM7_9RHOB</name>
<evidence type="ECO:0000313" key="2">
    <source>
        <dbReference type="EMBL" id="NBZ87382.1"/>
    </source>
</evidence>
<reference evidence="2" key="1">
    <citation type="submission" date="2020-01" db="EMBL/GenBank/DDBJ databases">
        <authorList>
            <person name="Chen W.-M."/>
        </authorList>
    </citation>
    <scope>NUCLEOTIDE SEQUENCE</scope>
    <source>
        <strain evidence="2">CYK-10</strain>
    </source>
</reference>
<evidence type="ECO:0000313" key="3">
    <source>
        <dbReference type="Proteomes" id="UP001193501"/>
    </source>
</evidence>
<gene>
    <name evidence="2" type="ORF">GV832_07290</name>
</gene>
<dbReference type="AlphaFoldDB" id="A0AAE5BUM7"/>
<dbReference type="EMBL" id="JAABNR010000005">
    <property type="protein sequence ID" value="NBZ87382.1"/>
    <property type="molecule type" value="Genomic_DNA"/>
</dbReference>
<keyword evidence="1" id="KW-0812">Transmembrane</keyword>
<organism evidence="2 3">
    <name type="scientific">Stagnihabitans tardus</name>
    <dbReference type="NCBI Taxonomy" id="2699202"/>
    <lineage>
        <taxon>Bacteria</taxon>
        <taxon>Pseudomonadati</taxon>
        <taxon>Pseudomonadota</taxon>
        <taxon>Alphaproteobacteria</taxon>
        <taxon>Rhodobacterales</taxon>
        <taxon>Paracoccaceae</taxon>
        <taxon>Stagnihabitans</taxon>
    </lineage>
</organism>
<protein>
    <recommendedName>
        <fullName evidence="4">Co-chaperone DjlA N-terminal domain-containing protein</fullName>
    </recommendedName>
</protein>
<accession>A0AAE5BUM7</accession>
<evidence type="ECO:0000256" key="1">
    <source>
        <dbReference type="SAM" id="Phobius"/>
    </source>
</evidence>
<proteinExistence type="predicted"/>
<sequence length="187" mass="20292">MGLALVRYQMWSFAKMPFLLMLLGAGVAGWFWFNRGRQGAVALLDAAEEVRLAARRFGFKGRANVHPVETVEDPRVLMAMIAAGFVELDGAPLREQVAKISASLAQNNRITLDESDEMLVLARWLVGQCGGAEPAIARGVRRLYKLRGAQDLGGLMDLVQDGVLAGSGGLTARQKEALAEITRGLRI</sequence>
<keyword evidence="1" id="KW-0472">Membrane</keyword>
<comment type="caution">
    <text evidence="2">The sequence shown here is derived from an EMBL/GenBank/DDBJ whole genome shotgun (WGS) entry which is preliminary data.</text>
</comment>
<dbReference type="RefSeq" id="WP_168774185.1">
    <property type="nucleotide sequence ID" value="NZ_JAABNR010000005.1"/>
</dbReference>
<keyword evidence="1" id="KW-1133">Transmembrane helix</keyword>
<dbReference type="Proteomes" id="UP001193501">
    <property type="component" value="Unassembled WGS sequence"/>
</dbReference>
<feature type="transmembrane region" description="Helical" evidence="1">
    <location>
        <begin position="12"/>
        <end position="33"/>
    </location>
</feature>
<evidence type="ECO:0008006" key="4">
    <source>
        <dbReference type="Google" id="ProtNLM"/>
    </source>
</evidence>